<sequence length="146" mass="16090">MPSTTASCHRKYSTMFTHKTSPFLHKLHSHSNRHRHPFHHYKIRYVLDNIVVSSSLSSVLTSANVIAAAASSGSSSVHSAVSSTITQVAVMAFAIASSSCLSTKVDFLWPKVEEQPGFFILDGVDVTGYSIFNEAKVYCLNWHPFT</sequence>
<dbReference type="AlphaFoldDB" id="A0AAV8TWK7"/>
<reference evidence="1 2" key="1">
    <citation type="submission" date="2021-09" db="EMBL/GenBank/DDBJ databases">
        <title>Genomic insights and catalytic innovation underlie evolution of tropane alkaloids biosynthesis.</title>
        <authorList>
            <person name="Wang Y.-J."/>
            <person name="Tian T."/>
            <person name="Huang J.-P."/>
            <person name="Huang S.-X."/>
        </authorList>
    </citation>
    <scope>NUCLEOTIDE SEQUENCE [LARGE SCALE GENOMIC DNA]</scope>
    <source>
        <strain evidence="1">KIB-2018</strain>
        <tissue evidence="1">Leaf</tissue>
    </source>
</reference>
<organism evidence="1 2">
    <name type="scientific">Erythroxylum novogranatense</name>
    <dbReference type="NCBI Taxonomy" id="1862640"/>
    <lineage>
        <taxon>Eukaryota</taxon>
        <taxon>Viridiplantae</taxon>
        <taxon>Streptophyta</taxon>
        <taxon>Embryophyta</taxon>
        <taxon>Tracheophyta</taxon>
        <taxon>Spermatophyta</taxon>
        <taxon>Magnoliopsida</taxon>
        <taxon>eudicotyledons</taxon>
        <taxon>Gunneridae</taxon>
        <taxon>Pentapetalae</taxon>
        <taxon>rosids</taxon>
        <taxon>fabids</taxon>
        <taxon>Malpighiales</taxon>
        <taxon>Erythroxylaceae</taxon>
        <taxon>Erythroxylum</taxon>
    </lineage>
</organism>
<evidence type="ECO:0000313" key="1">
    <source>
        <dbReference type="EMBL" id="KAJ8771302.1"/>
    </source>
</evidence>
<comment type="caution">
    <text evidence="1">The sequence shown here is derived from an EMBL/GenBank/DDBJ whole genome shotgun (WGS) entry which is preliminary data.</text>
</comment>
<gene>
    <name evidence="1" type="ORF">K2173_026479</name>
</gene>
<protein>
    <submittedName>
        <fullName evidence="1">Uncharacterized protein</fullName>
    </submittedName>
</protein>
<dbReference type="Proteomes" id="UP001159364">
    <property type="component" value="Linkage Group LG02"/>
</dbReference>
<accession>A0AAV8TWK7</accession>
<keyword evidence="2" id="KW-1185">Reference proteome</keyword>
<dbReference type="EMBL" id="JAIWQS010000002">
    <property type="protein sequence ID" value="KAJ8771302.1"/>
    <property type="molecule type" value="Genomic_DNA"/>
</dbReference>
<name>A0AAV8TWK7_9ROSI</name>
<proteinExistence type="predicted"/>
<evidence type="ECO:0000313" key="2">
    <source>
        <dbReference type="Proteomes" id="UP001159364"/>
    </source>
</evidence>